<dbReference type="OrthoDB" id="8117472at2"/>
<evidence type="ECO:0000313" key="2">
    <source>
        <dbReference type="Proteomes" id="UP000325684"/>
    </source>
</evidence>
<reference evidence="1 2" key="1">
    <citation type="journal article" date="2019" name="Microorganisms">
        <title>Genome Insights into the Novel Species Microvirga brassicacearum, a Rapeseed Endophyte with Biotechnological Potential.</title>
        <authorList>
            <person name="Jimenez-Gomez A."/>
            <person name="Saati-Santamaria Z."/>
            <person name="Igual J.M."/>
            <person name="Rivas R."/>
            <person name="Mateos P.F."/>
            <person name="Garcia-Fraile P."/>
        </authorList>
    </citation>
    <scope>NUCLEOTIDE SEQUENCE [LARGE SCALE GENOMIC DNA]</scope>
    <source>
        <strain evidence="1 2">CDVBN77</strain>
    </source>
</reference>
<organism evidence="1 2">
    <name type="scientific">Microvirga brassicacearum</name>
    <dbReference type="NCBI Taxonomy" id="2580413"/>
    <lineage>
        <taxon>Bacteria</taxon>
        <taxon>Pseudomonadati</taxon>
        <taxon>Pseudomonadota</taxon>
        <taxon>Alphaproteobacteria</taxon>
        <taxon>Hyphomicrobiales</taxon>
        <taxon>Methylobacteriaceae</taxon>
        <taxon>Microvirga</taxon>
    </lineage>
</organism>
<proteinExistence type="predicted"/>
<dbReference type="AlphaFoldDB" id="A0A5N3PH36"/>
<dbReference type="Proteomes" id="UP000325684">
    <property type="component" value="Unassembled WGS sequence"/>
</dbReference>
<gene>
    <name evidence="1" type="ORF">FEZ63_02585</name>
</gene>
<keyword evidence="2" id="KW-1185">Reference proteome</keyword>
<sequence length="140" mass="15178">MARKPRAAKKQASTNGFDATVLNDIVHRFDELNDELASAKGVYMKRARDIADSKRGLIEEAKSRGIATKPLKAVLKEIDLSRKIAATRSELEADDADQAELMRSALGDFADLPLGAAAVTAADKRKEDENAFDSMGKDEG</sequence>
<name>A0A5N3PH36_9HYPH</name>
<evidence type="ECO:0000313" key="1">
    <source>
        <dbReference type="EMBL" id="KAB0269013.1"/>
    </source>
</evidence>
<comment type="caution">
    <text evidence="1">The sequence shown here is derived from an EMBL/GenBank/DDBJ whole genome shotgun (WGS) entry which is preliminary data.</text>
</comment>
<dbReference type="RefSeq" id="WP_150942070.1">
    <property type="nucleotide sequence ID" value="NZ_VCMV01000003.1"/>
</dbReference>
<protein>
    <submittedName>
        <fullName evidence="1">Uncharacterized protein</fullName>
    </submittedName>
</protein>
<dbReference type="EMBL" id="VCMV01000003">
    <property type="protein sequence ID" value="KAB0269013.1"/>
    <property type="molecule type" value="Genomic_DNA"/>
</dbReference>
<accession>A0A5N3PH36</accession>